<organism evidence="3 4">
    <name type="scientific">Nocardia africana</name>
    <dbReference type="NCBI Taxonomy" id="134964"/>
    <lineage>
        <taxon>Bacteria</taxon>
        <taxon>Bacillati</taxon>
        <taxon>Actinomycetota</taxon>
        <taxon>Actinomycetes</taxon>
        <taxon>Mycobacteriales</taxon>
        <taxon>Nocardiaceae</taxon>
        <taxon>Nocardia</taxon>
    </lineage>
</organism>
<dbReference type="SUPFAM" id="SSF53474">
    <property type="entry name" value="alpha/beta-Hydrolases"/>
    <property type="match status" value="1"/>
</dbReference>
<evidence type="ECO:0000313" key="4">
    <source>
        <dbReference type="Proteomes" id="UP000255082"/>
    </source>
</evidence>
<dbReference type="Pfam" id="PF07859">
    <property type="entry name" value="Abhydrolase_3"/>
    <property type="match status" value="1"/>
</dbReference>
<name>A0A378WZY7_9NOCA</name>
<reference evidence="3 4" key="1">
    <citation type="submission" date="2018-06" db="EMBL/GenBank/DDBJ databases">
        <authorList>
            <consortium name="Pathogen Informatics"/>
            <person name="Doyle S."/>
        </authorList>
    </citation>
    <scope>NUCLEOTIDE SEQUENCE [LARGE SCALE GENOMIC DNA]</scope>
    <source>
        <strain evidence="3 4">NCTC13184</strain>
    </source>
</reference>
<accession>A0A378WZY7</accession>
<sequence length="329" mass="35351">MTQNAIDFGPAPVRPPYDPELLPGLAAIRSATPPLSDETLELMREITVATVPGRDPVDLTAGGRVRVDELTVATPSAELPLTVLTPAEGRGPWPLIYYVHGGGMVAGGRHLGLDDLLSHVADGTAVVASLDYRLAPEHPDPIPVTDCYDGLRWCAENAAHLRADPSHIIVTGTSAGGGLAAGITLMARDMGFPQVSHQVLVCPMLDDRFETHSSRMLDNDGSWDRNGNLYGWTALLGDRRGTDDVSYYAAPARAKDLSGLPRTFIDVGDAEGFRDEAIDYARNLSRAGVSVDLHVWAGGFHGYENIPQAAVARASFSTRTAFFRRALER</sequence>
<evidence type="ECO:0000259" key="2">
    <source>
        <dbReference type="Pfam" id="PF07859"/>
    </source>
</evidence>
<dbReference type="PANTHER" id="PTHR48081">
    <property type="entry name" value="AB HYDROLASE SUPERFAMILY PROTEIN C4A8.06C"/>
    <property type="match status" value="1"/>
</dbReference>
<dbReference type="OrthoDB" id="3181909at2"/>
<dbReference type="InterPro" id="IPR029058">
    <property type="entry name" value="AB_hydrolase_fold"/>
</dbReference>
<dbReference type="Proteomes" id="UP000255082">
    <property type="component" value="Unassembled WGS sequence"/>
</dbReference>
<dbReference type="InterPro" id="IPR013094">
    <property type="entry name" value="AB_hydrolase_3"/>
</dbReference>
<dbReference type="PANTHER" id="PTHR48081:SF8">
    <property type="entry name" value="ALPHA_BETA HYDROLASE FOLD-3 DOMAIN-CONTAINING PROTEIN-RELATED"/>
    <property type="match status" value="1"/>
</dbReference>
<gene>
    <name evidence="3" type="primary">lip2_2</name>
    <name evidence="3" type="ORF">NCTC13184_04862</name>
</gene>
<feature type="domain" description="Alpha/beta hydrolase fold-3" evidence="2">
    <location>
        <begin position="97"/>
        <end position="303"/>
    </location>
</feature>
<dbReference type="AlphaFoldDB" id="A0A378WZY7"/>
<dbReference type="RefSeq" id="WP_062967956.1">
    <property type="nucleotide sequence ID" value="NZ_JAJFOE010000001.1"/>
</dbReference>
<keyword evidence="1 3" id="KW-0378">Hydrolase</keyword>
<dbReference type="EMBL" id="UGRU01000001">
    <property type="protein sequence ID" value="SUA46337.1"/>
    <property type="molecule type" value="Genomic_DNA"/>
</dbReference>
<dbReference type="InterPro" id="IPR050300">
    <property type="entry name" value="GDXG_lipolytic_enzyme"/>
</dbReference>
<evidence type="ECO:0000256" key="1">
    <source>
        <dbReference type="ARBA" id="ARBA00022801"/>
    </source>
</evidence>
<dbReference type="GO" id="GO:0004806">
    <property type="term" value="F:triacylglycerol lipase activity"/>
    <property type="evidence" value="ECO:0007669"/>
    <property type="project" value="UniProtKB-EC"/>
</dbReference>
<protein>
    <submittedName>
        <fullName evidence="3">Lipase 2</fullName>
        <ecNumber evidence="3">3.1.1.3</ecNumber>
    </submittedName>
</protein>
<dbReference type="Gene3D" id="3.40.50.1820">
    <property type="entry name" value="alpha/beta hydrolase"/>
    <property type="match status" value="1"/>
</dbReference>
<dbReference type="EC" id="3.1.1.3" evidence="3"/>
<proteinExistence type="predicted"/>
<evidence type="ECO:0000313" key="3">
    <source>
        <dbReference type="EMBL" id="SUA46337.1"/>
    </source>
</evidence>